<name>A0ABS4IV53_9BACL</name>
<dbReference type="Proteomes" id="UP001519287">
    <property type="component" value="Unassembled WGS sequence"/>
</dbReference>
<dbReference type="Gene3D" id="1.20.1250.20">
    <property type="entry name" value="MFS general substrate transporter like domains"/>
    <property type="match status" value="1"/>
</dbReference>
<feature type="transmembrane region" description="Helical" evidence="1">
    <location>
        <begin position="96"/>
        <end position="114"/>
    </location>
</feature>
<proteinExistence type="predicted"/>
<keyword evidence="3" id="KW-1185">Reference proteome</keyword>
<keyword evidence="1" id="KW-1133">Transmembrane helix</keyword>
<evidence type="ECO:0000313" key="2">
    <source>
        <dbReference type="EMBL" id="MBP1991460.1"/>
    </source>
</evidence>
<evidence type="ECO:0000313" key="3">
    <source>
        <dbReference type="Proteomes" id="UP001519287"/>
    </source>
</evidence>
<keyword evidence="1" id="KW-0472">Membrane</keyword>
<feature type="transmembrane region" description="Helical" evidence="1">
    <location>
        <begin position="44"/>
        <end position="64"/>
    </location>
</feature>
<feature type="transmembrane region" description="Helical" evidence="1">
    <location>
        <begin position="300"/>
        <end position="318"/>
    </location>
</feature>
<feature type="transmembrane region" description="Helical" evidence="1">
    <location>
        <begin position="167"/>
        <end position="187"/>
    </location>
</feature>
<feature type="transmembrane region" description="Helical" evidence="1">
    <location>
        <begin position="12"/>
        <end position="32"/>
    </location>
</feature>
<feature type="transmembrane region" description="Helical" evidence="1">
    <location>
        <begin position="276"/>
        <end position="294"/>
    </location>
</feature>
<keyword evidence="1" id="KW-0812">Transmembrane</keyword>
<feature type="transmembrane region" description="Helical" evidence="1">
    <location>
        <begin position="338"/>
        <end position="359"/>
    </location>
</feature>
<feature type="transmembrane region" description="Helical" evidence="1">
    <location>
        <begin position="248"/>
        <end position="267"/>
    </location>
</feature>
<evidence type="ECO:0008006" key="4">
    <source>
        <dbReference type="Google" id="ProtNLM"/>
    </source>
</evidence>
<feature type="transmembrane region" description="Helical" evidence="1">
    <location>
        <begin position="365"/>
        <end position="384"/>
    </location>
</feature>
<gene>
    <name evidence="2" type="ORF">J2Z66_003067</name>
</gene>
<comment type="caution">
    <text evidence="2">The sequence shown here is derived from an EMBL/GenBank/DDBJ whole genome shotgun (WGS) entry which is preliminary data.</text>
</comment>
<dbReference type="EMBL" id="JAGGLB010000009">
    <property type="protein sequence ID" value="MBP1991460.1"/>
    <property type="molecule type" value="Genomic_DNA"/>
</dbReference>
<organism evidence="2 3">
    <name type="scientific">Paenibacillus eucommiae</name>
    <dbReference type="NCBI Taxonomy" id="1355755"/>
    <lineage>
        <taxon>Bacteria</taxon>
        <taxon>Bacillati</taxon>
        <taxon>Bacillota</taxon>
        <taxon>Bacilli</taxon>
        <taxon>Bacillales</taxon>
        <taxon>Paenibacillaceae</taxon>
        <taxon>Paenibacillus</taxon>
    </lineage>
</organism>
<feature type="transmembrane region" description="Helical" evidence="1">
    <location>
        <begin position="208"/>
        <end position="228"/>
    </location>
</feature>
<dbReference type="InterPro" id="IPR036259">
    <property type="entry name" value="MFS_trans_sf"/>
</dbReference>
<protein>
    <recommendedName>
        <fullName evidence="4">MFS transporter</fullName>
    </recommendedName>
</protein>
<dbReference type="SUPFAM" id="SSF103473">
    <property type="entry name" value="MFS general substrate transporter"/>
    <property type="match status" value="1"/>
</dbReference>
<sequence length="406" mass="45687">MGLSRQFQMLLMMNAVGNVIFIYIEIFVNFYIWQQGYRISDVAWFNLVLFAVWGVSFCGGAELCMRYSIRLLNALSACFGAVAFGMLSLLVLDNRLLWIACIAVPVGVMWGLFSTAQNLGISLAGKDGDKDFGHYFAILGAVIQVLNVTVPLASALVIMAFGYYGSFLLLLLFIAVMFVVSFFLPHISLKNLESPAERWIDNVLPKRVFFAKGMALWIPISLATGLFYQFQSIFKLLFTFSVTEDKLLIALLNTSYTVAVLVSLYFYRKLQFANRVWMLVGIVFITGGYLFILYPVAPLLIVSNILTTVGAYYFNVSYSAQQLELIHNLTAIQKARLLVWRECLICFSRCVMLLLILPVSEFQGTYFVLLLGISFASLFSIPILQGKMMQLFAGAQRTRSQKFHSS</sequence>
<evidence type="ECO:0000256" key="1">
    <source>
        <dbReference type="SAM" id="Phobius"/>
    </source>
</evidence>
<feature type="transmembrane region" description="Helical" evidence="1">
    <location>
        <begin position="135"/>
        <end position="161"/>
    </location>
</feature>
<reference evidence="2 3" key="1">
    <citation type="submission" date="2021-03" db="EMBL/GenBank/DDBJ databases">
        <title>Genomic Encyclopedia of Type Strains, Phase IV (KMG-IV): sequencing the most valuable type-strain genomes for metagenomic binning, comparative biology and taxonomic classification.</title>
        <authorList>
            <person name="Goeker M."/>
        </authorList>
    </citation>
    <scope>NUCLEOTIDE SEQUENCE [LARGE SCALE GENOMIC DNA]</scope>
    <source>
        <strain evidence="2 3">DSM 26048</strain>
    </source>
</reference>
<accession>A0ABS4IV53</accession>
<feature type="transmembrane region" description="Helical" evidence="1">
    <location>
        <begin position="71"/>
        <end position="90"/>
    </location>
</feature>
<dbReference type="RefSeq" id="WP_209972222.1">
    <property type="nucleotide sequence ID" value="NZ_JAGGLB010000009.1"/>
</dbReference>